<dbReference type="PRINTS" id="PR00463">
    <property type="entry name" value="EP450I"/>
</dbReference>
<evidence type="ECO:0000256" key="1">
    <source>
        <dbReference type="ARBA" id="ARBA00001971"/>
    </source>
</evidence>
<sequence>MSSLVVFAIFCAVLYFIHRKLRENVTFFKRRKIIYDEPAVIFGNVGSVFFGKRSFVEILTETYERHWRERIVGIFNFNKPQLIICDTKIVKSILIENFDHFVNQVSDSQSLESLNYHQWNEIKNSLDVIFDDRSMKQMFELMLESTDKMIEYLNYKEENDKEFLVDIKEVSKKFCVNSLASCLGAQKVNCYRNKNENIFKIAEKISNNFGLIGHLKYLISSVFPNFYKAMNIQLVDSQTKEFFNQAVIEEMKVRQVKKITRPDMIQLLLEAKNGQLHHYGMELSSNDGNNENLRKMKHITWPDEYYIAIGYSFFSKGYRLSVNVLQMLRYELAKNYDIQMELIDEIDEINERDGITFENVNNMKLLNGIVSESIRLWPPATTINRMCTKTYQLITDDGYKFEFQKGDELIIPTFAIHHDPKHFDNPLTFEPHRFDNKQIGEADYLPFSIGPHSCILRNFAMQLVKIFIYQLLTHFTLEMCHKTPSTIQLKSSFEFDVREKIYVRLKSRIRN</sequence>
<reference evidence="15" key="2">
    <citation type="submission" date="2022-10" db="EMBL/GenBank/DDBJ databases">
        <authorList>
            <consortium name="ENA_rothamsted_submissions"/>
            <consortium name="culmorum"/>
            <person name="King R."/>
        </authorList>
    </citation>
    <scope>NUCLEOTIDE SEQUENCE</scope>
</reference>
<dbReference type="GO" id="GO:0005506">
    <property type="term" value="F:iron ion binding"/>
    <property type="evidence" value="ECO:0007669"/>
    <property type="project" value="InterPro"/>
</dbReference>
<name>A0A9N9S0L9_9DIPT</name>
<dbReference type="Gene3D" id="1.10.630.10">
    <property type="entry name" value="Cytochrome P450"/>
    <property type="match status" value="1"/>
</dbReference>
<keyword evidence="11 14" id="KW-0408">Iron</keyword>
<evidence type="ECO:0000256" key="8">
    <source>
        <dbReference type="ARBA" id="ARBA00022824"/>
    </source>
</evidence>
<evidence type="ECO:0000256" key="12">
    <source>
        <dbReference type="ARBA" id="ARBA00023033"/>
    </source>
</evidence>
<comment type="function">
    <text evidence="2">May be involved in the metabolism of insect hormones and in the breakdown of synthetic insecticides.</text>
</comment>
<dbReference type="PANTHER" id="PTHR24292">
    <property type="entry name" value="CYTOCHROME P450"/>
    <property type="match status" value="1"/>
</dbReference>
<gene>
    <name evidence="15" type="ORF">CHIRRI_LOCUS11420</name>
</gene>
<keyword evidence="8" id="KW-0256">Endoplasmic reticulum</keyword>
<evidence type="ECO:0000256" key="3">
    <source>
        <dbReference type="ARBA" id="ARBA00004174"/>
    </source>
</evidence>
<dbReference type="EMBL" id="OU895879">
    <property type="protein sequence ID" value="CAG9808582.1"/>
    <property type="molecule type" value="Genomic_DNA"/>
</dbReference>
<comment type="similarity">
    <text evidence="5">Belongs to the cytochrome P450 family.</text>
</comment>
<keyword evidence="7 14" id="KW-0479">Metal-binding</keyword>
<evidence type="ECO:0000313" key="15">
    <source>
        <dbReference type="EMBL" id="CAG9808582.1"/>
    </source>
</evidence>
<protein>
    <recommendedName>
        <fullName evidence="17">Cytochrome P450</fullName>
    </recommendedName>
</protein>
<evidence type="ECO:0000256" key="6">
    <source>
        <dbReference type="ARBA" id="ARBA00022617"/>
    </source>
</evidence>
<evidence type="ECO:0000313" key="16">
    <source>
        <dbReference type="Proteomes" id="UP001153620"/>
    </source>
</evidence>
<keyword evidence="13" id="KW-0472">Membrane</keyword>
<evidence type="ECO:0000256" key="7">
    <source>
        <dbReference type="ARBA" id="ARBA00022723"/>
    </source>
</evidence>
<dbReference type="Pfam" id="PF00067">
    <property type="entry name" value="p450"/>
    <property type="match status" value="1"/>
</dbReference>
<evidence type="ECO:0000256" key="10">
    <source>
        <dbReference type="ARBA" id="ARBA00023002"/>
    </source>
</evidence>
<dbReference type="GO" id="GO:0020037">
    <property type="term" value="F:heme binding"/>
    <property type="evidence" value="ECO:0007669"/>
    <property type="project" value="InterPro"/>
</dbReference>
<comment type="subcellular location">
    <subcellularLocation>
        <location evidence="4">Endoplasmic reticulum membrane</location>
        <topology evidence="4">Peripheral membrane protein</topology>
    </subcellularLocation>
    <subcellularLocation>
        <location evidence="3">Microsome membrane</location>
        <topology evidence="3">Peripheral membrane protein</topology>
    </subcellularLocation>
</comment>
<dbReference type="InterPro" id="IPR050476">
    <property type="entry name" value="Insect_CytP450_Detox"/>
</dbReference>
<dbReference type="AlphaFoldDB" id="A0A9N9S0L9"/>
<evidence type="ECO:0000256" key="14">
    <source>
        <dbReference type="PIRSR" id="PIRSR602401-1"/>
    </source>
</evidence>
<dbReference type="SUPFAM" id="SSF48264">
    <property type="entry name" value="Cytochrome P450"/>
    <property type="match status" value="1"/>
</dbReference>
<organism evidence="15 16">
    <name type="scientific">Chironomus riparius</name>
    <dbReference type="NCBI Taxonomy" id="315576"/>
    <lineage>
        <taxon>Eukaryota</taxon>
        <taxon>Metazoa</taxon>
        <taxon>Ecdysozoa</taxon>
        <taxon>Arthropoda</taxon>
        <taxon>Hexapoda</taxon>
        <taxon>Insecta</taxon>
        <taxon>Pterygota</taxon>
        <taxon>Neoptera</taxon>
        <taxon>Endopterygota</taxon>
        <taxon>Diptera</taxon>
        <taxon>Nematocera</taxon>
        <taxon>Chironomoidea</taxon>
        <taxon>Chironomidae</taxon>
        <taxon>Chironominae</taxon>
        <taxon>Chironomus</taxon>
    </lineage>
</organism>
<feature type="binding site" description="axial binding residue" evidence="14">
    <location>
        <position position="454"/>
    </location>
    <ligand>
        <name>heme</name>
        <dbReference type="ChEBI" id="CHEBI:30413"/>
    </ligand>
    <ligandPart>
        <name>Fe</name>
        <dbReference type="ChEBI" id="CHEBI:18248"/>
    </ligandPart>
</feature>
<evidence type="ECO:0000256" key="2">
    <source>
        <dbReference type="ARBA" id="ARBA00003690"/>
    </source>
</evidence>
<evidence type="ECO:0000256" key="13">
    <source>
        <dbReference type="ARBA" id="ARBA00023136"/>
    </source>
</evidence>
<proteinExistence type="inferred from homology"/>
<dbReference type="InterPro" id="IPR002401">
    <property type="entry name" value="Cyt_P450_E_grp-I"/>
</dbReference>
<dbReference type="Proteomes" id="UP001153620">
    <property type="component" value="Chromosome 3"/>
</dbReference>
<dbReference type="GO" id="GO:0016705">
    <property type="term" value="F:oxidoreductase activity, acting on paired donors, with incorporation or reduction of molecular oxygen"/>
    <property type="evidence" value="ECO:0007669"/>
    <property type="project" value="InterPro"/>
</dbReference>
<evidence type="ECO:0000256" key="11">
    <source>
        <dbReference type="ARBA" id="ARBA00023004"/>
    </source>
</evidence>
<keyword evidence="12" id="KW-0503">Monooxygenase</keyword>
<keyword evidence="6 14" id="KW-0349">Heme</keyword>
<evidence type="ECO:0000256" key="5">
    <source>
        <dbReference type="ARBA" id="ARBA00010617"/>
    </source>
</evidence>
<accession>A0A9N9S0L9</accession>
<comment type="cofactor">
    <cofactor evidence="1 14">
        <name>heme</name>
        <dbReference type="ChEBI" id="CHEBI:30413"/>
    </cofactor>
</comment>
<reference evidence="15" key="1">
    <citation type="submission" date="2022-01" db="EMBL/GenBank/DDBJ databases">
        <authorList>
            <person name="King R."/>
        </authorList>
    </citation>
    <scope>NUCLEOTIDE SEQUENCE</scope>
</reference>
<evidence type="ECO:0008006" key="17">
    <source>
        <dbReference type="Google" id="ProtNLM"/>
    </source>
</evidence>
<evidence type="ECO:0000256" key="9">
    <source>
        <dbReference type="ARBA" id="ARBA00022848"/>
    </source>
</evidence>
<dbReference type="InterPro" id="IPR001128">
    <property type="entry name" value="Cyt_P450"/>
</dbReference>
<keyword evidence="9" id="KW-0492">Microsome</keyword>
<dbReference type="PANTHER" id="PTHR24292:SF54">
    <property type="entry name" value="CYP9F3-RELATED"/>
    <property type="match status" value="1"/>
</dbReference>
<evidence type="ECO:0000256" key="4">
    <source>
        <dbReference type="ARBA" id="ARBA00004406"/>
    </source>
</evidence>
<dbReference type="OrthoDB" id="2789670at2759"/>
<dbReference type="GO" id="GO:0005789">
    <property type="term" value="C:endoplasmic reticulum membrane"/>
    <property type="evidence" value="ECO:0007669"/>
    <property type="project" value="UniProtKB-SubCell"/>
</dbReference>
<keyword evidence="16" id="KW-1185">Reference proteome</keyword>
<keyword evidence="10" id="KW-0560">Oxidoreductase</keyword>
<dbReference type="GO" id="GO:0004497">
    <property type="term" value="F:monooxygenase activity"/>
    <property type="evidence" value="ECO:0007669"/>
    <property type="project" value="UniProtKB-KW"/>
</dbReference>
<dbReference type="InterPro" id="IPR036396">
    <property type="entry name" value="Cyt_P450_sf"/>
</dbReference>